<dbReference type="Gene3D" id="3.40.50.300">
    <property type="entry name" value="P-loop containing nucleotide triphosphate hydrolases"/>
    <property type="match status" value="1"/>
</dbReference>
<proteinExistence type="predicted"/>
<keyword evidence="2" id="KW-1185">Reference proteome</keyword>
<dbReference type="SUPFAM" id="SSF52540">
    <property type="entry name" value="P-loop containing nucleoside triphosphate hydrolases"/>
    <property type="match status" value="1"/>
</dbReference>
<accession>A0A7W2TYH2</accession>
<gene>
    <name evidence="1" type="ORF">H2508_14300</name>
</gene>
<evidence type="ECO:0000313" key="2">
    <source>
        <dbReference type="Proteomes" id="UP000539350"/>
    </source>
</evidence>
<sequence>MTERFSDLVYLKQYRVMAEDTAPIVIGGVGGSGTRLVASLLPGFGVELPGLMNDALDNMWFSLLFVRRSILLKPRAEISALCWMFSRLMRHNEAVPAELLSMLSEAAEFDRGPALNKAMLNEALESILSLLPSESEKDLSLETPWGWKQPNSHVMLPMLNQYFPNMKYIYVARNGLDMAFSANQNQLRYFWGDLLLEGDFSVTPRNSLRYWVAAFKRVLGDKALLGDRLHILNFDALCDQPASELARLKQFLELDVDSGVLSSLADSIVKPASRGRHAKQDCSQFDSADIDFVRAAGFDVQV</sequence>
<reference evidence="1 2" key="1">
    <citation type="submission" date="2020-07" db="EMBL/GenBank/DDBJ databases">
        <title>Halieaceae bacterium, F7430, whole genome shotgun sequencing project.</title>
        <authorList>
            <person name="Jiang S."/>
            <person name="Liu Z.W."/>
            <person name="Du Z.J."/>
        </authorList>
    </citation>
    <scope>NUCLEOTIDE SEQUENCE [LARGE SCALE GENOMIC DNA]</scope>
    <source>
        <strain evidence="1 2">F7430</strain>
    </source>
</reference>
<comment type="caution">
    <text evidence="1">The sequence shown here is derived from an EMBL/GenBank/DDBJ whole genome shotgun (WGS) entry which is preliminary data.</text>
</comment>
<organism evidence="1 2">
    <name type="scientific">Sediminihaliea albiluteola</name>
    <dbReference type="NCBI Taxonomy" id="2758564"/>
    <lineage>
        <taxon>Bacteria</taxon>
        <taxon>Pseudomonadati</taxon>
        <taxon>Pseudomonadota</taxon>
        <taxon>Gammaproteobacteria</taxon>
        <taxon>Cellvibrionales</taxon>
        <taxon>Halieaceae</taxon>
        <taxon>Sediminihaliea</taxon>
    </lineage>
</organism>
<dbReference type="EMBL" id="JACFXU010000018">
    <property type="protein sequence ID" value="MBA6414283.1"/>
    <property type="molecule type" value="Genomic_DNA"/>
</dbReference>
<evidence type="ECO:0000313" key="1">
    <source>
        <dbReference type="EMBL" id="MBA6414283.1"/>
    </source>
</evidence>
<protein>
    <submittedName>
        <fullName evidence="1">Sulfotransferase</fullName>
    </submittedName>
</protein>
<dbReference type="Proteomes" id="UP000539350">
    <property type="component" value="Unassembled WGS sequence"/>
</dbReference>
<dbReference type="Pfam" id="PF13469">
    <property type="entry name" value="Sulfotransfer_3"/>
    <property type="match status" value="1"/>
</dbReference>
<dbReference type="AlphaFoldDB" id="A0A7W2TYH2"/>
<keyword evidence="1" id="KW-0808">Transferase</keyword>
<dbReference type="GO" id="GO:0016740">
    <property type="term" value="F:transferase activity"/>
    <property type="evidence" value="ECO:0007669"/>
    <property type="project" value="UniProtKB-KW"/>
</dbReference>
<dbReference type="InterPro" id="IPR027417">
    <property type="entry name" value="P-loop_NTPase"/>
</dbReference>
<name>A0A7W2TYH2_9GAMM</name>